<keyword evidence="5" id="KW-1185">Reference proteome</keyword>
<evidence type="ECO:0008006" key="6">
    <source>
        <dbReference type="Google" id="ProtNLM"/>
    </source>
</evidence>
<dbReference type="InterPro" id="IPR017797">
    <property type="entry name" value="Phosphnate-bd"/>
</dbReference>
<organism evidence="4 5">
    <name type="scientific">Maritalea myrionectae</name>
    <dbReference type="NCBI Taxonomy" id="454601"/>
    <lineage>
        <taxon>Bacteria</taxon>
        <taxon>Pseudomonadati</taxon>
        <taxon>Pseudomonadota</taxon>
        <taxon>Alphaproteobacteria</taxon>
        <taxon>Hyphomicrobiales</taxon>
        <taxon>Devosiaceae</taxon>
        <taxon>Maritalea</taxon>
    </lineage>
</organism>
<dbReference type="SUPFAM" id="SSF53850">
    <property type="entry name" value="Periplasmic binding protein-like II"/>
    <property type="match status" value="1"/>
</dbReference>
<dbReference type="CDD" id="cd01071">
    <property type="entry name" value="PBP2_PhnD_like"/>
    <property type="match status" value="1"/>
</dbReference>
<evidence type="ECO:0000313" key="5">
    <source>
        <dbReference type="Proteomes" id="UP000258927"/>
    </source>
</evidence>
<dbReference type="AlphaFoldDB" id="A0A2R4MB57"/>
<dbReference type="GO" id="GO:0043190">
    <property type="term" value="C:ATP-binding cassette (ABC) transporter complex"/>
    <property type="evidence" value="ECO:0007669"/>
    <property type="project" value="InterPro"/>
</dbReference>
<sequence length="301" mass="32256">MNAIRTGLWSAVAVVAMSSTAMALDTFRVGILGGENEADRLRNNQCLIDLLPEAIGVNNVQLFPAADYDGVIQGLLGGTLDYAELGASGYAAVYLQDPEAVDPILTTEQVDGATGYHSIMLARSDSGIESLDDMKGKHLGYADPDSTSGFLVPSVALPKELGMPVDEYFSETSFNGGHENNVLAVLDGKIDGGVTWSSGVGEYLDGYTSGNIRKMVDKGLLDMEDVKEIWRSPLIPNGPIVVRADLDEDVRAKFKDFMLSLPETNPDCFSAIQGGTYNGFVEVDHSFYETIVDARKAKIGG</sequence>
<protein>
    <recommendedName>
        <fullName evidence="6">Phosphite transport system-binding protein PtxB</fullName>
    </recommendedName>
</protein>
<dbReference type="InterPro" id="IPR005770">
    <property type="entry name" value="PhnD"/>
</dbReference>
<dbReference type="NCBIfam" id="TIGR01098">
    <property type="entry name" value="3A0109s03R"/>
    <property type="match status" value="1"/>
</dbReference>
<dbReference type="STRING" id="1122213.GCA_000423365_03266"/>
<reference evidence="4 5" key="1">
    <citation type="submission" date="2017-05" db="EMBL/GenBank/DDBJ databases">
        <title>Genome Analysis of Maritalea myrionectae HL2708#5.</title>
        <authorList>
            <consortium name="Cotde Inc.-PKNU"/>
            <person name="Jang D."/>
            <person name="Oh H.-M."/>
        </authorList>
    </citation>
    <scope>NUCLEOTIDE SEQUENCE [LARGE SCALE GENOMIC DNA]</scope>
    <source>
        <strain evidence="4 5">HL2708#5</strain>
    </source>
</reference>
<evidence type="ECO:0000256" key="2">
    <source>
        <dbReference type="ARBA" id="ARBA00022729"/>
    </source>
</evidence>
<dbReference type="GO" id="GO:0055085">
    <property type="term" value="P:transmembrane transport"/>
    <property type="evidence" value="ECO:0007669"/>
    <property type="project" value="InterPro"/>
</dbReference>
<dbReference type="Gene3D" id="3.40.190.10">
    <property type="entry name" value="Periplasmic binding protein-like II"/>
    <property type="match status" value="2"/>
</dbReference>
<name>A0A2R4MB57_9HYPH</name>
<evidence type="ECO:0000256" key="3">
    <source>
        <dbReference type="SAM" id="SignalP"/>
    </source>
</evidence>
<dbReference type="Pfam" id="PF12974">
    <property type="entry name" value="Phosphonate-bd"/>
    <property type="match status" value="1"/>
</dbReference>
<proteinExistence type="inferred from homology"/>
<accession>A0A2R4MB57</accession>
<keyword evidence="2 3" id="KW-0732">Signal</keyword>
<dbReference type="PANTHER" id="PTHR35841">
    <property type="entry name" value="PHOSPHONATES-BINDING PERIPLASMIC PROTEIN"/>
    <property type="match status" value="1"/>
</dbReference>
<dbReference type="EMBL" id="CP021330">
    <property type="protein sequence ID" value="AVX03099.1"/>
    <property type="molecule type" value="Genomic_DNA"/>
</dbReference>
<dbReference type="PANTHER" id="PTHR35841:SF1">
    <property type="entry name" value="PHOSPHONATES-BINDING PERIPLASMIC PROTEIN"/>
    <property type="match status" value="1"/>
</dbReference>
<evidence type="ECO:0000313" key="4">
    <source>
        <dbReference type="EMBL" id="AVX03099.1"/>
    </source>
</evidence>
<dbReference type="Proteomes" id="UP000258927">
    <property type="component" value="Chromosome"/>
</dbReference>
<evidence type="ECO:0000256" key="1">
    <source>
        <dbReference type="ARBA" id="ARBA00007162"/>
    </source>
</evidence>
<dbReference type="RefSeq" id="WP_117394866.1">
    <property type="nucleotide sequence ID" value="NZ_CP021330.1"/>
</dbReference>
<comment type="similarity">
    <text evidence="1">Belongs to the phosphate/phosphite/phosphonate binding protein family.</text>
</comment>
<gene>
    <name evidence="4" type="ORF">MXMO3_00554</name>
</gene>
<dbReference type="GO" id="GO:0015716">
    <property type="term" value="P:organic phosphonate transport"/>
    <property type="evidence" value="ECO:0007669"/>
    <property type="project" value="InterPro"/>
</dbReference>
<feature type="signal peptide" evidence="3">
    <location>
        <begin position="1"/>
        <end position="23"/>
    </location>
</feature>
<dbReference type="NCBIfam" id="TIGR03431">
    <property type="entry name" value="PhnD"/>
    <property type="match status" value="1"/>
</dbReference>
<dbReference type="KEGG" id="mmyr:MXMO3_00554"/>
<feature type="chain" id="PRO_5015323464" description="Phosphite transport system-binding protein PtxB" evidence="3">
    <location>
        <begin position="24"/>
        <end position="301"/>
    </location>
</feature>